<keyword evidence="2" id="KW-1185">Reference proteome</keyword>
<reference evidence="1 2" key="1">
    <citation type="submission" date="2019-05" db="EMBL/GenBank/DDBJ databases">
        <title>Another draft genome of Portunus trituberculatus and its Hox gene families provides insights of decapod evolution.</title>
        <authorList>
            <person name="Jeong J.-H."/>
            <person name="Song I."/>
            <person name="Kim S."/>
            <person name="Choi T."/>
            <person name="Kim D."/>
            <person name="Ryu S."/>
            <person name="Kim W."/>
        </authorList>
    </citation>
    <scope>NUCLEOTIDE SEQUENCE [LARGE SCALE GENOMIC DNA]</scope>
    <source>
        <tissue evidence="1">Muscle</tissue>
    </source>
</reference>
<dbReference type="EMBL" id="VSRR010004019">
    <property type="protein sequence ID" value="MPC38237.1"/>
    <property type="molecule type" value="Genomic_DNA"/>
</dbReference>
<name>A0A5B7EYH1_PORTR</name>
<proteinExistence type="predicted"/>
<dbReference type="Proteomes" id="UP000324222">
    <property type="component" value="Unassembled WGS sequence"/>
</dbReference>
<evidence type="ECO:0000313" key="2">
    <source>
        <dbReference type="Proteomes" id="UP000324222"/>
    </source>
</evidence>
<organism evidence="1 2">
    <name type="scientific">Portunus trituberculatus</name>
    <name type="common">Swimming crab</name>
    <name type="synonym">Neptunus trituberculatus</name>
    <dbReference type="NCBI Taxonomy" id="210409"/>
    <lineage>
        <taxon>Eukaryota</taxon>
        <taxon>Metazoa</taxon>
        <taxon>Ecdysozoa</taxon>
        <taxon>Arthropoda</taxon>
        <taxon>Crustacea</taxon>
        <taxon>Multicrustacea</taxon>
        <taxon>Malacostraca</taxon>
        <taxon>Eumalacostraca</taxon>
        <taxon>Eucarida</taxon>
        <taxon>Decapoda</taxon>
        <taxon>Pleocyemata</taxon>
        <taxon>Brachyura</taxon>
        <taxon>Eubrachyura</taxon>
        <taxon>Portunoidea</taxon>
        <taxon>Portunidae</taxon>
        <taxon>Portuninae</taxon>
        <taxon>Portunus</taxon>
    </lineage>
</organism>
<comment type="caution">
    <text evidence="1">The sequence shown here is derived from an EMBL/GenBank/DDBJ whole genome shotgun (WGS) entry which is preliminary data.</text>
</comment>
<dbReference type="AlphaFoldDB" id="A0A5B7EYH1"/>
<protein>
    <submittedName>
        <fullName evidence="1">Uncharacterized protein</fullName>
    </submittedName>
</protein>
<gene>
    <name evidence="1" type="ORF">E2C01_031744</name>
</gene>
<evidence type="ECO:0000313" key="1">
    <source>
        <dbReference type="EMBL" id="MPC38237.1"/>
    </source>
</evidence>
<accession>A0A5B7EYH1</accession>
<sequence>MPPLLLQPRSTRFSSSSHLYSVQLYNARVNQYSQSFIPFSGKLWNSLTASIFPSSCDLTSFKRFQDICPRFLANSFLILKGTDIQVGLFSNLLLPLANSLSCIKKKKYTSSCTSESCFETTLEYLSKLRRKPILLTSVTMFLHCLFF</sequence>